<feature type="region of interest" description="Disordered" evidence="1">
    <location>
        <begin position="408"/>
        <end position="494"/>
    </location>
</feature>
<name>A0AA88IN55_ARTSF</name>
<dbReference type="Proteomes" id="UP001187531">
    <property type="component" value="Unassembled WGS sequence"/>
</dbReference>
<organism evidence="2 3">
    <name type="scientific">Artemia franciscana</name>
    <name type="common">Brine shrimp</name>
    <name type="synonym">Artemia sanfranciscana</name>
    <dbReference type="NCBI Taxonomy" id="6661"/>
    <lineage>
        <taxon>Eukaryota</taxon>
        <taxon>Metazoa</taxon>
        <taxon>Ecdysozoa</taxon>
        <taxon>Arthropoda</taxon>
        <taxon>Crustacea</taxon>
        <taxon>Branchiopoda</taxon>
        <taxon>Anostraca</taxon>
        <taxon>Artemiidae</taxon>
        <taxon>Artemia</taxon>
    </lineage>
</organism>
<feature type="region of interest" description="Disordered" evidence="1">
    <location>
        <begin position="110"/>
        <end position="178"/>
    </location>
</feature>
<feature type="compositionally biased region" description="Low complexity" evidence="1">
    <location>
        <begin position="128"/>
        <end position="143"/>
    </location>
</feature>
<feature type="compositionally biased region" description="Low complexity" evidence="1">
    <location>
        <begin position="662"/>
        <end position="678"/>
    </location>
</feature>
<dbReference type="EMBL" id="JAVRJZ010000004">
    <property type="protein sequence ID" value="KAK2723737.1"/>
    <property type="molecule type" value="Genomic_DNA"/>
</dbReference>
<feature type="compositionally biased region" description="Low complexity" evidence="1">
    <location>
        <begin position="630"/>
        <end position="646"/>
    </location>
</feature>
<feature type="compositionally biased region" description="Low complexity" evidence="1">
    <location>
        <begin position="162"/>
        <end position="175"/>
    </location>
</feature>
<dbReference type="InterPro" id="IPR014719">
    <property type="entry name" value="Ribosomal_bL12_C/ClpS-like"/>
</dbReference>
<evidence type="ECO:0000256" key="1">
    <source>
        <dbReference type="SAM" id="MobiDB-lite"/>
    </source>
</evidence>
<feature type="compositionally biased region" description="Low complexity" evidence="1">
    <location>
        <begin position="290"/>
        <end position="299"/>
    </location>
</feature>
<dbReference type="Gene3D" id="3.30.1390.10">
    <property type="match status" value="2"/>
</dbReference>
<feature type="compositionally biased region" description="Basic residues" evidence="1">
    <location>
        <begin position="51"/>
        <end position="66"/>
    </location>
</feature>
<keyword evidence="3" id="KW-1185">Reference proteome</keyword>
<feature type="compositionally biased region" description="Low complexity" evidence="1">
    <location>
        <begin position="478"/>
        <end position="487"/>
    </location>
</feature>
<feature type="compositionally biased region" description="Polar residues" evidence="1">
    <location>
        <begin position="144"/>
        <end position="154"/>
    </location>
</feature>
<feature type="compositionally biased region" description="Basic and acidic residues" evidence="1">
    <location>
        <begin position="39"/>
        <end position="50"/>
    </location>
</feature>
<feature type="compositionally biased region" description="Basic and acidic residues" evidence="1">
    <location>
        <begin position="15"/>
        <end position="27"/>
    </location>
</feature>
<feature type="compositionally biased region" description="Polar residues" evidence="1">
    <location>
        <begin position="456"/>
        <end position="470"/>
    </location>
</feature>
<feature type="region of interest" description="Disordered" evidence="1">
    <location>
        <begin position="15"/>
        <end position="97"/>
    </location>
</feature>
<accession>A0AA88IN55</accession>
<gene>
    <name evidence="2" type="ORF">QYM36_002174</name>
</gene>
<feature type="region of interest" description="Disordered" evidence="1">
    <location>
        <begin position="245"/>
        <end position="276"/>
    </location>
</feature>
<proteinExistence type="predicted"/>
<comment type="caution">
    <text evidence="2">The sequence shown here is derived from an EMBL/GenBank/DDBJ whole genome shotgun (WGS) entry which is preliminary data.</text>
</comment>
<feature type="compositionally biased region" description="Polar residues" evidence="1">
    <location>
        <begin position="254"/>
        <end position="276"/>
    </location>
</feature>
<evidence type="ECO:0000313" key="3">
    <source>
        <dbReference type="Proteomes" id="UP001187531"/>
    </source>
</evidence>
<reference evidence="2" key="1">
    <citation type="submission" date="2023-07" db="EMBL/GenBank/DDBJ databases">
        <title>Chromosome-level genome assembly of Artemia franciscana.</title>
        <authorList>
            <person name="Jo E."/>
        </authorList>
    </citation>
    <scope>NUCLEOTIDE SEQUENCE</scope>
    <source>
        <tissue evidence="2">Whole body</tissue>
    </source>
</reference>
<feature type="compositionally biased region" description="Basic and acidic residues" evidence="1">
    <location>
        <begin position="651"/>
        <end position="661"/>
    </location>
</feature>
<feature type="compositionally biased region" description="Polar residues" evidence="1">
    <location>
        <begin position="412"/>
        <end position="434"/>
    </location>
</feature>
<feature type="compositionally biased region" description="Basic and acidic residues" evidence="1">
    <location>
        <begin position="81"/>
        <end position="97"/>
    </location>
</feature>
<feature type="compositionally biased region" description="Polar residues" evidence="1">
    <location>
        <begin position="602"/>
        <end position="618"/>
    </location>
</feature>
<feature type="region of interest" description="Disordered" evidence="1">
    <location>
        <begin position="290"/>
        <end position="335"/>
    </location>
</feature>
<sequence>MDLLTDFFATGIIDESAKPKKVKEPKNLRRSKKSSKGSTESELRSGNCDKVRRKRKTSSKLQRKRDIRLAKLCGRSRRKRDAKEKHPTKEKHGEHKYLSEYFYGNTDGNSQGCASKKSQTTKKKKLLCDSSSSESHSSDNHCNTKNYVSKNSQATKEKSKESISLSQSGSSISDSNPQRANKLNLIKMTRDLKGFQLKEAMDLVESAKDFVENGLLAHYCLSISESCSSDNDYRSKNYISEKSQATKEKYGEHNSLSESCNSNTDGNSQSCASKKSQTMKKRRLLCDYSSSESYSSNNHSKAKNYESKNSQATKEKSKESISLSESGSSISDSNSQREIKLNLIKVIRKLKGFQLKEANDLVQSAKDLVENGLLAHCDSSISESCSSDNNYRSKNYISEKSQATKAKCGDHNSLSKSCNSNADGNSQSLASKKSQTMKKKRLLRDSSRSESYSSDNRCNAKNSVSKNSQATKEKSKESISLSESGSSIRDSNSQRANKFKVIREQIYLLRQLKKAKDVIESAKDLVKNRLSAFYDSSISPCSSDNELLLDILIENGLLSRWDSSISESCSSDYDYMSKNYISEKSQATKAKCGDHNSLSKSCNSNADGNSQSFASKKSQTIKKKRLLRDSSISESYSSHNRSNSKNYVSKKPQENKEKSKESISLSQSCSSISDSSSQRANKLNLIEVIRARLKKAKDFLKKSD</sequence>
<feature type="compositionally biased region" description="Low complexity" evidence="1">
    <location>
        <begin position="320"/>
        <end position="334"/>
    </location>
</feature>
<protein>
    <submittedName>
        <fullName evidence="2">Uncharacterized protein</fullName>
    </submittedName>
</protein>
<feature type="region of interest" description="Disordered" evidence="1">
    <location>
        <begin position="602"/>
        <end position="683"/>
    </location>
</feature>
<evidence type="ECO:0000313" key="2">
    <source>
        <dbReference type="EMBL" id="KAK2723737.1"/>
    </source>
</evidence>
<dbReference type="AlphaFoldDB" id="A0AA88IN55"/>